<comment type="caution">
    <text evidence="7">The sequence shown here is derived from an EMBL/GenBank/DDBJ whole genome shotgun (WGS) entry which is preliminary data.</text>
</comment>
<dbReference type="PANTHER" id="PTHR31500">
    <property type="entry name" value="AT-HOOK MOTIF NUCLEAR-LOCALIZED PROTEIN 9"/>
    <property type="match status" value="1"/>
</dbReference>
<evidence type="ECO:0000313" key="8">
    <source>
        <dbReference type="Proteomes" id="UP000824120"/>
    </source>
</evidence>
<comment type="domain">
    <text evidence="4">The PPC domain mediates interactions between AHL proteins.</text>
</comment>
<evidence type="ECO:0000256" key="4">
    <source>
        <dbReference type="RuleBase" id="RU367031"/>
    </source>
</evidence>
<dbReference type="InterPro" id="IPR005175">
    <property type="entry name" value="PPC_dom"/>
</dbReference>
<comment type="function">
    <text evidence="4">Transcription factor that specifically binds AT-rich DNA sequences related to the nuclear matrix attachment regions (MARs).</text>
</comment>
<feature type="domain" description="PPC" evidence="6">
    <location>
        <begin position="105"/>
        <end position="227"/>
    </location>
</feature>
<dbReference type="GO" id="GO:0005634">
    <property type="term" value="C:nucleus"/>
    <property type="evidence" value="ECO:0007669"/>
    <property type="project" value="UniProtKB-SubCell"/>
</dbReference>
<dbReference type="GO" id="GO:0003680">
    <property type="term" value="F:minor groove of adenine-thymine-rich DNA binding"/>
    <property type="evidence" value="ECO:0007669"/>
    <property type="project" value="UniProtKB-UniRule"/>
</dbReference>
<keyword evidence="1 4" id="KW-0805">Transcription regulation</keyword>
<feature type="compositionally biased region" description="Polar residues" evidence="5">
    <location>
        <begin position="19"/>
        <end position="37"/>
    </location>
</feature>
<accession>A0A9J5YQ93</accession>
<dbReference type="Proteomes" id="UP000824120">
    <property type="component" value="Chromosome 6"/>
</dbReference>
<evidence type="ECO:0000313" key="7">
    <source>
        <dbReference type="EMBL" id="KAG5601284.1"/>
    </source>
</evidence>
<evidence type="ECO:0000256" key="5">
    <source>
        <dbReference type="SAM" id="MobiDB-lite"/>
    </source>
</evidence>
<reference evidence="7 8" key="1">
    <citation type="submission" date="2020-09" db="EMBL/GenBank/DDBJ databases">
        <title>De no assembly of potato wild relative species, Solanum commersonii.</title>
        <authorList>
            <person name="Cho K."/>
        </authorList>
    </citation>
    <scope>NUCLEOTIDE SEQUENCE [LARGE SCALE GENOMIC DNA]</scope>
    <source>
        <strain evidence="7">LZ3.2</strain>
        <tissue evidence="7">Leaf</tissue>
    </source>
</reference>
<dbReference type="AlphaFoldDB" id="A0A9J5YQ93"/>
<proteinExistence type="predicted"/>
<sequence>MKKLILAASDASSDYRMTGSAQPAVATQSGAASAVTTQKKKRGRPRNNGPNGSVDTPISAEPISPAAPSQVIDFSSKKKQAKVRPVGVSYYSVSAQSQRVSSIIRGNVMTHIITVNTGEDVSMKVLSFFQQGSRSMCILSATGVISSVTFHQTDTSGGKVTFEGWYTLLTFAGSFVHSETGGMRNLSGGMSVSLISPEGRVIGGRIDGQLVAASPVQILVGCIVPEN</sequence>
<keyword evidence="2 4" id="KW-0238">DNA-binding</keyword>
<dbReference type="OrthoDB" id="1305373at2759"/>
<dbReference type="PANTHER" id="PTHR31500:SF117">
    <property type="entry name" value="AT-HOOK MOTIF NUCLEAR-LOCALIZED PROTEIN 2"/>
    <property type="match status" value="1"/>
</dbReference>
<keyword evidence="3 4" id="KW-0804">Transcription</keyword>
<dbReference type="CDD" id="cd11378">
    <property type="entry name" value="DUF296"/>
    <property type="match status" value="1"/>
</dbReference>
<evidence type="ECO:0000259" key="6">
    <source>
        <dbReference type="PROSITE" id="PS51742"/>
    </source>
</evidence>
<evidence type="ECO:0000256" key="3">
    <source>
        <dbReference type="ARBA" id="ARBA00023163"/>
    </source>
</evidence>
<feature type="region of interest" description="Disordered" evidence="5">
    <location>
        <begin position="9"/>
        <end position="64"/>
    </location>
</feature>
<gene>
    <name evidence="7" type="ORF">H5410_032654</name>
</gene>
<dbReference type="Gene3D" id="3.30.1330.80">
    <property type="entry name" value="Hypothetical protein, similar to alpha- acetolactate decarboxylase, domain 2"/>
    <property type="match status" value="1"/>
</dbReference>
<dbReference type="PROSITE" id="PS51742">
    <property type="entry name" value="PPC"/>
    <property type="match status" value="1"/>
</dbReference>
<protein>
    <recommendedName>
        <fullName evidence="4">AT-hook motif nuclear-localized protein</fullName>
    </recommendedName>
</protein>
<dbReference type="Pfam" id="PF03479">
    <property type="entry name" value="PCC"/>
    <property type="match status" value="1"/>
</dbReference>
<comment type="subcellular location">
    <subcellularLocation>
        <location evidence="4">Nucleus</location>
    </subcellularLocation>
</comment>
<organism evidence="7 8">
    <name type="scientific">Solanum commersonii</name>
    <name type="common">Commerson's wild potato</name>
    <name type="synonym">Commerson's nightshade</name>
    <dbReference type="NCBI Taxonomy" id="4109"/>
    <lineage>
        <taxon>Eukaryota</taxon>
        <taxon>Viridiplantae</taxon>
        <taxon>Streptophyta</taxon>
        <taxon>Embryophyta</taxon>
        <taxon>Tracheophyta</taxon>
        <taxon>Spermatophyta</taxon>
        <taxon>Magnoliopsida</taxon>
        <taxon>eudicotyledons</taxon>
        <taxon>Gunneridae</taxon>
        <taxon>Pentapetalae</taxon>
        <taxon>asterids</taxon>
        <taxon>lamiids</taxon>
        <taxon>Solanales</taxon>
        <taxon>Solanaceae</taxon>
        <taxon>Solanoideae</taxon>
        <taxon>Solaneae</taxon>
        <taxon>Solanum</taxon>
    </lineage>
</organism>
<evidence type="ECO:0000256" key="1">
    <source>
        <dbReference type="ARBA" id="ARBA00023015"/>
    </source>
</evidence>
<name>A0A9J5YQ93_SOLCO</name>
<dbReference type="EMBL" id="JACXVP010000006">
    <property type="protein sequence ID" value="KAG5601284.1"/>
    <property type="molecule type" value="Genomic_DNA"/>
</dbReference>
<keyword evidence="4" id="KW-0539">Nucleus</keyword>
<keyword evidence="8" id="KW-1185">Reference proteome</keyword>
<dbReference type="InterPro" id="IPR039605">
    <property type="entry name" value="AHL"/>
</dbReference>
<evidence type="ECO:0000256" key="2">
    <source>
        <dbReference type="ARBA" id="ARBA00023125"/>
    </source>
</evidence>
<dbReference type="SUPFAM" id="SSF117856">
    <property type="entry name" value="AF0104/ALDC/Ptd012-like"/>
    <property type="match status" value="1"/>
</dbReference>